<feature type="non-terminal residue" evidence="2">
    <location>
        <position position="1"/>
    </location>
</feature>
<evidence type="ECO:0000313" key="2">
    <source>
        <dbReference type="EMBL" id="KAL0186042.1"/>
    </source>
</evidence>
<feature type="region of interest" description="Disordered" evidence="1">
    <location>
        <begin position="200"/>
        <end position="256"/>
    </location>
</feature>
<evidence type="ECO:0000313" key="3">
    <source>
        <dbReference type="Proteomes" id="UP001529510"/>
    </source>
</evidence>
<evidence type="ECO:0000256" key="1">
    <source>
        <dbReference type="SAM" id="MobiDB-lite"/>
    </source>
</evidence>
<feature type="region of interest" description="Disordered" evidence="1">
    <location>
        <begin position="278"/>
        <end position="298"/>
    </location>
</feature>
<feature type="compositionally biased region" description="Low complexity" evidence="1">
    <location>
        <begin position="230"/>
        <end position="256"/>
    </location>
</feature>
<comment type="caution">
    <text evidence="2">The sequence shown here is derived from an EMBL/GenBank/DDBJ whole genome shotgun (WGS) entry which is preliminary data.</text>
</comment>
<gene>
    <name evidence="2" type="ORF">M9458_017712</name>
</gene>
<dbReference type="AlphaFoldDB" id="A0ABD0QJH3"/>
<reference evidence="2 3" key="1">
    <citation type="submission" date="2024-05" db="EMBL/GenBank/DDBJ databases">
        <title>Genome sequencing and assembly of Indian major carp, Cirrhinus mrigala (Hamilton, 1822).</title>
        <authorList>
            <person name="Mohindra V."/>
            <person name="Chowdhury L.M."/>
            <person name="Lal K."/>
            <person name="Jena J.K."/>
        </authorList>
    </citation>
    <scope>NUCLEOTIDE SEQUENCE [LARGE SCALE GENOMIC DNA]</scope>
    <source>
        <strain evidence="2">CM1030</strain>
        <tissue evidence="2">Blood</tissue>
    </source>
</reference>
<proteinExistence type="predicted"/>
<dbReference type="EMBL" id="JAMKFB020000008">
    <property type="protein sequence ID" value="KAL0186042.1"/>
    <property type="molecule type" value="Genomic_DNA"/>
</dbReference>
<protein>
    <recommendedName>
        <fullName evidence="4">Retrotransposon gag domain-containing protein</fullName>
    </recommendedName>
</protein>
<evidence type="ECO:0008006" key="4">
    <source>
        <dbReference type="Google" id="ProtNLM"/>
    </source>
</evidence>
<dbReference type="Proteomes" id="UP001529510">
    <property type="component" value="Unassembled WGS sequence"/>
</dbReference>
<accession>A0ABD0QJH3</accession>
<name>A0ABD0QJH3_CIRMR</name>
<organism evidence="2 3">
    <name type="scientific">Cirrhinus mrigala</name>
    <name type="common">Mrigala</name>
    <dbReference type="NCBI Taxonomy" id="683832"/>
    <lineage>
        <taxon>Eukaryota</taxon>
        <taxon>Metazoa</taxon>
        <taxon>Chordata</taxon>
        <taxon>Craniata</taxon>
        <taxon>Vertebrata</taxon>
        <taxon>Euteleostomi</taxon>
        <taxon>Actinopterygii</taxon>
        <taxon>Neopterygii</taxon>
        <taxon>Teleostei</taxon>
        <taxon>Ostariophysi</taxon>
        <taxon>Cypriniformes</taxon>
        <taxon>Cyprinidae</taxon>
        <taxon>Labeoninae</taxon>
        <taxon>Labeonini</taxon>
        <taxon>Cirrhinus</taxon>
    </lineage>
</organism>
<sequence>FLPCFIALFYLLLLDCSLGILTFCLFSGFCYYLCPGYYCLFGDRPCLSDYVVFNKSSHLDLSRFIRVPLQNTLPPHRSSSFWTQPTITMDPASRFVQLRQGNWPIEQYVMDFCELCHLVDFKESFLKDIFFYGLCKDISNKMAGHHRHWSLVHYTDFALLLSGSAFTVGIADDKPWHSPVSATPRNSYVMSGIVTIIPEPSHAKPAKPKPVHVMSSKPKPAQVTSTKPQPAHAMPAAPGPAHAMPAAPGPAHAMPAAPEPVHKMAAIPKPVHKMAAPSESPAKMAAASEPHHAKIISS</sequence>
<keyword evidence="3" id="KW-1185">Reference proteome</keyword>